<feature type="transmembrane region" description="Helical" evidence="1">
    <location>
        <begin position="71"/>
        <end position="93"/>
    </location>
</feature>
<dbReference type="KEGG" id="salx:SALLE_v1c02450"/>
<evidence type="ECO:0000313" key="3">
    <source>
        <dbReference type="Proteomes" id="UP000254792"/>
    </source>
</evidence>
<feature type="transmembrane region" description="Helical" evidence="1">
    <location>
        <begin position="130"/>
        <end position="149"/>
    </location>
</feature>
<accession>A0A345Z2U2</accession>
<dbReference type="Proteomes" id="UP000254792">
    <property type="component" value="Chromosome"/>
</dbReference>
<sequence length="209" mass="24258">MFVAVAVISWVIVFIASIIFIVGGIVILISGNLEEGNFLESWKNFLYNQVLGVKALDPGTDPAWGYEFFNFILPILYVVFGAVLISICIIEFVRIKKRQKISLPFIKVLIILVIIVCFIFGNLFAIVSAILLIVALVMMEIILFDVEAINNYSEERNLMIIYKEEKKFEKEVNKEGRRSWKKRFGTWDSKKEMGTNKYKKTYFEDEKEW</sequence>
<keyword evidence="3" id="KW-1185">Reference proteome</keyword>
<evidence type="ECO:0000256" key="1">
    <source>
        <dbReference type="SAM" id="Phobius"/>
    </source>
</evidence>
<keyword evidence="1" id="KW-1133">Transmembrane helix</keyword>
<name>A0A345Z2U2_9MOLU</name>
<dbReference type="EMBL" id="CP031376">
    <property type="protein sequence ID" value="AXK50921.1"/>
    <property type="molecule type" value="Genomic_DNA"/>
</dbReference>
<dbReference type="OrthoDB" id="387189at2"/>
<reference evidence="2 3" key="1">
    <citation type="submission" date="2018-07" db="EMBL/GenBank/DDBJ databases">
        <title>Complete genome sequence of Spiroplasma alleghenense PLHS-1 (ATCC 51752).</title>
        <authorList>
            <person name="Chou L."/>
            <person name="Lee T.-Y."/>
            <person name="Tsai Y.-M."/>
            <person name="Kuo C.-H."/>
        </authorList>
    </citation>
    <scope>NUCLEOTIDE SEQUENCE [LARGE SCALE GENOMIC DNA]</scope>
    <source>
        <strain evidence="2 3">PLHS-1</strain>
    </source>
</reference>
<proteinExistence type="predicted"/>
<evidence type="ECO:0000313" key="2">
    <source>
        <dbReference type="EMBL" id="AXK50921.1"/>
    </source>
</evidence>
<feature type="transmembrane region" description="Helical" evidence="1">
    <location>
        <begin position="7"/>
        <end position="29"/>
    </location>
</feature>
<evidence type="ECO:0008006" key="4">
    <source>
        <dbReference type="Google" id="ProtNLM"/>
    </source>
</evidence>
<gene>
    <name evidence="2" type="ORF">SALLE_v1c02450</name>
</gene>
<keyword evidence="1" id="KW-0812">Transmembrane</keyword>
<dbReference type="RefSeq" id="WP_115557842.1">
    <property type="nucleotide sequence ID" value="NZ_CP031376.1"/>
</dbReference>
<keyword evidence="1" id="KW-0472">Membrane</keyword>
<dbReference type="AlphaFoldDB" id="A0A345Z2U2"/>
<protein>
    <recommendedName>
        <fullName evidence="4">Transmembrane protein</fullName>
    </recommendedName>
</protein>
<organism evidence="2 3">
    <name type="scientific">Spiroplasma alleghenense</name>
    <dbReference type="NCBI Taxonomy" id="216931"/>
    <lineage>
        <taxon>Bacteria</taxon>
        <taxon>Bacillati</taxon>
        <taxon>Mycoplasmatota</taxon>
        <taxon>Mollicutes</taxon>
        <taxon>Entomoplasmatales</taxon>
        <taxon>Spiroplasmataceae</taxon>
        <taxon>Spiroplasma</taxon>
    </lineage>
</organism>
<feature type="transmembrane region" description="Helical" evidence="1">
    <location>
        <begin position="105"/>
        <end position="124"/>
    </location>
</feature>